<feature type="binding site" evidence="7">
    <location>
        <position position="223"/>
    </location>
    <ligand>
        <name>ATP</name>
        <dbReference type="ChEBI" id="CHEBI:30616"/>
    </ligand>
</feature>
<dbReference type="GO" id="GO:0004674">
    <property type="term" value="F:protein serine/threonine kinase activity"/>
    <property type="evidence" value="ECO:0007669"/>
    <property type="project" value="UniProtKB-KW"/>
</dbReference>
<feature type="domain" description="Protein kinase" evidence="9">
    <location>
        <begin position="194"/>
        <end position="467"/>
    </location>
</feature>
<evidence type="ECO:0000256" key="7">
    <source>
        <dbReference type="PROSITE-ProRule" id="PRU10141"/>
    </source>
</evidence>
<evidence type="ECO:0000256" key="5">
    <source>
        <dbReference type="ARBA" id="ARBA00022777"/>
    </source>
</evidence>
<dbReference type="GO" id="GO:0005524">
    <property type="term" value="F:ATP binding"/>
    <property type="evidence" value="ECO:0007669"/>
    <property type="project" value="UniProtKB-UniRule"/>
</dbReference>
<reference evidence="10" key="1">
    <citation type="submission" date="2022-10" db="EMBL/GenBank/DDBJ databases">
        <authorList>
            <person name="Chen Y."/>
            <person name="Dougan E. K."/>
            <person name="Chan C."/>
            <person name="Rhodes N."/>
            <person name="Thang M."/>
        </authorList>
    </citation>
    <scope>NUCLEOTIDE SEQUENCE</scope>
</reference>
<evidence type="ECO:0000256" key="8">
    <source>
        <dbReference type="RuleBase" id="RU000304"/>
    </source>
</evidence>
<dbReference type="OrthoDB" id="40902at2759"/>
<evidence type="ECO:0000256" key="6">
    <source>
        <dbReference type="ARBA" id="ARBA00022840"/>
    </source>
</evidence>
<dbReference type="SMART" id="SM00220">
    <property type="entry name" value="S_TKc"/>
    <property type="match status" value="1"/>
</dbReference>
<sequence length="480" mass="53827">MRQEVTLELLPKQLSEAADQFQLVLEDPEGGAIFNPNQDGSEDRCVLTITILNENDELTRNIAAMKMSQFVDKVMNIDKLRLGAQSWYEDIISSVCDVTDDGERASCLDWMHHIFSMPWKFTLSVSGTEDRLLIQHPGNSLAAQSPASHPTQLFRVMKARWGPLEPVGPVGPVEPARWSVTQCGSLQNVWDSYARQGGRIGAGGFGFVYKAQSRKSKEMVAVKAVPKLDLKRAPPSTAPEQLVQMRRRDAQRLREEIKIMRLLDHPNIVMLHETFEDAESVFLVMELCSGGELLGFILESGHHSEMQAAIVMRQVFKAVRYMHSQQVCHRDLKHSNTLLLSHAPCHENVVKVVDFGLACSFTPGEVLRQCAGTVVYVAPQVLECRYDHRVDLWSCGVLLYILLCGYPPFRGETDAAIMTAIRRGNYSFPARDWSIVSENAKALIRSLLKMKVKDRISIDDALEHSWTQDPPGDGAQLSKT</sequence>
<dbReference type="EMBL" id="CAMXCT020000353">
    <property type="protein sequence ID" value="CAL1130960.1"/>
    <property type="molecule type" value="Genomic_DNA"/>
</dbReference>
<dbReference type="PROSITE" id="PS00108">
    <property type="entry name" value="PROTEIN_KINASE_ST"/>
    <property type="match status" value="1"/>
</dbReference>
<dbReference type="EMBL" id="CAMXCT010000353">
    <property type="protein sequence ID" value="CAI3977585.1"/>
    <property type="molecule type" value="Genomic_DNA"/>
</dbReference>
<reference evidence="11 12" key="2">
    <citation type="submission" date="2024-05" db="EMBL/GenBank/DDBJ databases">
        <authorList>
            <person name="Chen Y."/>
            <person name="Shah S."/>
            <person name="Dougan E. K."/>
            <person name="Thang M."/>
            <person name="Chan C."/>
        </authorList>
    </citation>
    <scope>NUCLEOTIDE SEQUENCE [LARGE SCALE GENOMIC DNA]</scope>
</reference>
<comment type="similarity">
    <text evidence="8">Belongs to the protein kinase superfamily.</text>
</comment>
<evidence type="ECO:0000313" key="10">
    <source>
        <dbReference type="EMBL" id="CAI3977585.1"/>
    </source>
</evidence>
<keyword evidence="6 7" id="KW-0067">ATP-binding</keyword>
<dbReference type="FunFam" id="1.10.510.10:FF:000571">
    <property type="entry name" value="Maternal embryonic leucine zipper kinase"/>
    <property type="match status" value="1"/>
</dbReference>
<dbReference type="Gene3D" id="1.10.510.10">
    <property type="entry name" value="Transferase(Phosphotransferase) domain 1"/>
    <property type="match status" value="1"/>
</dbReference>
<dbReference type="AlphaFoldDB" id="A0A9P1FK88"/>
<dbReference type="InterPro" id="IPR017441">
    <property type="entry name" value="Protein_kinase_ATP_BS"/>
</dbReference>
<dbReference type="PROSITE" id="PS00107">
    <property type="entry name" value="PROTEIN_KINASE_ATP"/>
    <property type="match status" value="1"/>
</dbReference>
<dbReference type="Pfam" id="PF00069">
    <property type="entry name" value="Pkinase"/>
    <property type="match status" value="1"/>
</dbReference>
<evidence type="ECO:0000256" key="1">
    <source>
        <dbReference type="ARBA" id="ARBA00011245"/>
    </source>
</evidence>
<evidence type="ECO:0000256" key="4">
    <source>
        <dbReference type="ARBA" id="ARBA00022741"/>
    </source>
</evidence>
<dbReference type="InterPro" id="IPR050205">
    <property type="entry name" value="CDPK_Ser/Thr_kinases"/>
</dbReference>
<evidence type="ECO:0000256" key="2">
    <source>
        <dbReference type="ARBA" id="ARBA00022527"/>
    </source>
</evidence>
<keyword evidence="12" id="KW-1185">Reference proteome</keyword>
<keyword evidence="2 8" id="KW-0723">Serine/threonine-protein kinase</keyword>
<feature type="non-terminal residue" evidence="10">
    <location>
        <position position="480"/>
    </location>
</feature>
<comment type="subunit">
    <text evidence="1">Monomer.</text>
</comment>
<evidence type="ECO:0000256" key="3">
    <source>
        <dbReference type="ARBA" id="ARBA00022679"/>
    </source>
</evidence>
<dbReference type="InterPro" id="IPR008271">
    <property type="entry name" value="Ser/Thr_kinase_AS"/>
</dbReference>
<keyword evidence="4 7" id="KW-0547">Nucleotide-binding</keyword>
<dbReference type="PROSITE" id="PS50011">
    <property type="entry name" value="PROTEIN_KINASE_DOM"/>
    <property type="match status" value="1"/>
</dbReference>
<accession>A0A9P1FK88</accession>
<dbReference type="InterPro" id="IPR011009">
    <property type="entry name" value="Kinase-like_dom_sf"/>
</dbReference>
<dbReference type="EMBL" id="CAMXCT030000353">
    <property type="protein sequence ID" value="CAL4764897.1"/>
    <property type="molecule type" value="Genomic_DNA"/>
</dbReference>
<evidence type="ECO:0000259" key="9">
    <source>
        <dbReference type="PROSITE" id="PS50011"/>
    </source>
</evidence>
<dbReference type="FunFam" id="3.30.200.20:FF:000042">
    <property type="entry name" value="Aurora kinase A"/>
    <property type="match status" value="1"/>
</dbReference>
<dbReference type="SUPFAM" id="SSF56112">
    <property type="entry name" value="Protein kinase-like (PK-like)"/>
    <property type="match status" value="1"/>
</dbReference>
<dbReference type="InterPro" id="IPR000719">
    <property type="entry name" value="Prot_kinase_dom"/>
</dbReference>
<name>A0A9P1FK88_9DINO</name>
<keyword evidence="3" id="KW-0808">Transferase</keyword>
<proteinExistence type="inferred from homology"/>
<evidence type="ECO:0000313" key="11">
    <source>
        <dbReference type="EMBL" id="CAL4764897.1"/>
    </source>
</evidence>
<keyword evidence="5 11" id="KW-0418">Kinase</keyword>
<evidence type="ECO:0000313" key="12">
    <source>
        <dbReference type="Proteomes" id="UP001152797"/>
    </source>
</evidence>
<dbReference type="PANTHER" id="PTHR24349">
    <property type="entry name" value="SERINE/THREONINE-PROTEIN KINASE"/>
    <property type="match status" value="1"/>
</dbReference>
<organism evidence="10">
    <name type="scientific">Cladocopium goreaui</name>
    <dbReference type="NCBI Taxonomy" id="2562237"/>
    <lineage>
        <taxon>Eukaryota</taxon>
        <taxon>Sar</taxon>
        <taxon>Alveolata</taxon>
        <taxon>Dinophyceae</taxon>
        <taxon>Suessiales</taxon>
        <taxon>Symbiodiniaceae</taxon>
        <taxon>Cladocopium</taxon>
    </lineage>
</organism>
<dbReference type="Proteomes" id="UP001152797">
    <property type="component" value="Unassembled WGS sequence"/>
</dbReference>
<gene>
    <name evidence="10" type="ORF">C1SCF055_LOCUS5717</name>
</gene>
<comment type="caution">
    <text evidence="10">The sequence shown here is derived from an EMBL/GenBank/DDBJ whole genome shotgun (WGS) entry which is preliminary data.</text>
</comment>
<dbReference type="CDD" id="cd05117">
    <property type="entry name" value="STKc_CAMK"/>
    <property type="match status" value="1"/>
</dbReference>
<protein>
    <submittedName>
        <fullName evidence="11">Calcium-dependent protein kinase 2 (PfCDPK2)</fullName>
    </submittedName>
</protein>